<gene>
    <name evidence="2" type="ORF">GCM10008943_27360</name>
</gene>
<dbReference type="Pfam" id="PF06776">
    <property type="entry name" value="IalB"/>
    <property type="match status" value="1"/>
</dbReference>
<dbReference type="InterPro" id="IPR038696">
    <property type="entry name" value="IalB_sf"/>
</dbReference>
<evidence type="ECO:0008006" key="4">
    <source>
        <dbReference type="Google" id="ProtNLM"/>
    </source>
</evidence>
<accession>A0ABN1GF76</accession>
<organism evidence="2 3">
    <name type="scientific">Paenochrobactrum glaciei</name>
    <dbReference type="NCBI Taxonomy" id="486407"/>
    <lineage>
        <taxon>Bacteria</taxon>
        <taxon>Pseudomonadati</taxon>
        <taxon>Pseudomonadota</taxon>
        <taxon>Alphaproteobacteria</taxon>
        <taxon>Hyphomicrobiales</taxon>
        <taxon>Brucellaceae</taxon>
        <taxon>Paenochrobactrum</taxon>
    </lineage>
</organism>
<proteinExistence type="predicted"/>
<evidence type="ECO:0000256" key="1">
    <source>
        <dbReference type="SAM" id="SignalP"/>
    </source>
</evidence>
<dbReference type="Gene3D" id="2.60.40.1880">
    <property type="entry name" value="Invasion associated locus B (IalB) protein"/>
    <property type="match status" value="1"/>
</dbReference>
<protein>
    <recommendedName>
        <fullName evidence="4">Invasion associated locus B family protein</fullName>
    </recommendedName>
</protein>
<evidence type="ECO:0000313" key="3">
    <source>
        <dbReference type="Proteomes" id="UP001424441"/>
    </source>
</evidence>
<feature type="chain" id="PRO_5046137646" description="Invasion associated locus B family protein" evidence="1">
    <location>
        <begin position="25"/>
        <end position="170"/>
    </location>
</feature>
<dbReference type="Proteomes" id="UP001424441">
    <property type="component" value="Unassembled WGS sequence"/>
</dbReference>
<keyword evidence="3" id="KW-1185">Reference proteome</keyword>
<dbReference type="RefSeq" id="WP_343806565.1">
    <property type="nucleotide sequence ID" value="NZ_BAAADE010000007.1"/>
</dbReference>
<keyword evidence="1" id="KW-0732">Signal</keyword>
<evidence type="ECO:0000313" key="2">
    <source>
        <dbReference type="EMBL" id="GAA0610313.1"/>
    </source>
</evidence>
<dbReference type="EMBL" id="BAAADE010000007">
    <property type="protein sequence ID" value="GAA0610313.1"/>
    <property type="molecule type" value="Genomic_DNA"/>
</dbReference>
<feature type="signal peptide" evidence="1">
    <location>
        <begin position="1"/>
        <end position="24"/>
    </location>
</feature>
<dbReference type="InterPro" id="IPR010642">
    <property type="entry name" value="Invasion_prot_B"/>
</dbReference>
<sequence length="170" mass="18321">MMKVKVFCLGALVVIMGAVAQATAQESNQQTLSLTTSGWQTACNAVNRKTALECRVEASAILTESGQRLTDFTIRVPEAKAQPLLMVRVPLEVSLSVGITMKVDEGKPFSYSLQTCNTSGCYFGNPLDKDLLAAMIKGKQLILTMQDTSQNDISLTLPLNGFAEAFALVK</sequence>
<comment type="caution">
    <text evidence="2">The sequence shown here is derived from an EMBL/GenBank/DDBJ whole genome shotgun (WGS) entry which is preliminary data.</text>
</comment>
<name>A0ABN1GF76_9HYPH</name>
<reference evidence="2 3" key="1">
    <citation type="journal article" date="2019" name="Int. J. Syst. Evol. Microbiol.">
        <title>The Global Catalogue of Microorganisms (GCM) 10K type strain sequencing project: providing services to taxonomists for standard genome sequencing and annotation.</title>
        <authorList>
            <consortium name="The Broad Institute Genomics Platform"/>
            <consortium name="The Broad Institute Genome Sequencing Center for Infectious Disease"/>
            <person name="Wu L."/>
            <person name="Ma J."/>
        </authorList>
    </citation>
    <scope>NUCLEOTIDE SEQUENCE [LARGE SCALE GENOMIC DNA]</scope>
    <source>
        <strain evidence="2 3">JCM 15115</strain>
    </source>
</reference>